<sequence>MYPGTIRLETYIRAGSLSLRAGVHTNLGRLLEGLRRAFPNPLNRDSVISNLVGQLKEVLKGESLTETSLSLLLRGLKEARKALEAHPLDKRRAAVVELIREVEKALITRTAQAVERDRPATTDKPKHPAEANTHATPSLPIERINTPTPTVTINQKFVAAKESEVNPRRALETLPPLSHESSTARSEMLGWQLLATITRIFQESSHSRTSSAEATRHSVARFNREIEQLNQFLERLKITVKVKADKAIRKESTEQPQGQRTSSSSQHSNGTDTLVCEIIYNEKGEVVGFEITGHLKEANLTDGIRELAGRRSAEGLLDLIDLAAAQVDRQNMTSQQARELLREIFPTAGHGLINANGELITLPTQVLAIGELTTKAANAPRPEAEAVLNVTAAPREQVHDPLQVTPAQDPERSTRPDNQQNPAVTNLTTRALVRQLAQSEQTWQLVVNTFARGEEAALMSTEIGQALVLETAKNIVASTAQVNKSSELANKNLINQPAAQQIATVAKQTVFANRLKFTKQALNLTGAKALFSVVAKTGQCLELFRETAPKPRLAETATKVKELQRSSQDNRLTISQDVRNQLFAGLAAAHIIPDQAPPAPQGSLPQESRGASTLKRIVEVLEQQLKAGQSDSKPAAPQVRRGKRVAAPAASPVTPMDQGEQAELLPPDAKLLGIILQLANGEGESFEQIVKALKLDNRFKPLTQAIENKNLEGVLAFLDNFRIQVNKIRNGQILSPEILEAALEIIKDELEKRENDIVDIRQGVVVRRAKELLSA</sequence>
<gene>
    <name evidence="2" type="ORF">COT42_07640</name>
</gene>
<organism evidence="2 3">
    <name type="scientific">Candidatus Saganbacteria bacterium CG08_land_8_20_14_0_20_45_16</name>
    <dbReference type="NCBI Taxonomy" id="2014293"/>
    <lineage>
        <taxon>Bacteria</taxon>
        <taxon>Bacillati</taxon>
        <taxon>Saganbacteria</taxon>
    </lineage>
</organism>
<feature type="compositionally biased region" description="Polar residues" evidence="1">
    <location>
        <begin position="254"/>
        <end position="270"/>
    </location>
</feature>
<accession>A0A2H0XWP4</accession>
<dbReference type="Proteomes" id="UP000231343">
    <property type="component" value="Unassembled WGS sequence"/>
</dbReference>
<feature type="compositionally biased region" description="Basic and acidic residues" evidence="1">
    <location>
        <begin position="114"/>
        <end position="129"/>
    </location>
</feature>
<feature type="region of interest" description="Disordered" evidence="1">
    <location>
        <begin position="626"/>
        <end position="659"/>
    </location>
</feature>
<dbReference type="EMBL" id="PEYM01000127">
    <property type="protein sequence ID" value="PIS28569.1"/>
    <property type="molecule type" value="Genomic_DNA"/>
</dbReference>
<evidence type="ECO:0000313" key="3">
    <source>
        <dbReference type="Proteomes" id="UP000231343"/>
    </source>
</evidence>
<protein>
    <submittedName>
        <fullName evidence="2">Uncharacterized protein</fullName>
    </submittedName>
</protein>
<proteinExistence type="predicted"/>
<feature type="region of interest" description="Disordered" evidence="1">
    <location>
        <begin position="112"/>
        <end position="146"/>
    </location>
</feature>
<evidence type="ECO:0000313" key="2">
    <source>
        <dbReference type="EMBL" id="PIS28569.1"/>
    </source>
</evidence>
<feature type="region of interest" description="Disordered" evidence="1">
    <location>
        <begin position="393"/>
        <end position="425"/>
    </location>
</feature>
<comment type="caution">
    <text evidence="2">The sequence shown here is derived from an EMBL/GenBank/DDBJ whole genome shotgun (WGS) entry which is preliminary data.</text>
</comment>
<feature type="compositionally biased region" description="Polar residues" evidence="1">
    <location>
        <begin position="416"/>
        <end position="425"/>
    </location>
</feature>
<evidence type="ECO:0000256" key="1">
    <source>
        <dbReference type="SAM" id="MobiDB-lite"/>
    </source>
</evidence>
<name>A0A2H0XWP4_UNCSA</name>
<feature type="region of interest" description="Disordered" evidence="1">
    <location>
        <begin position="249"/>
        <end position="270"/>
    </location>
</feature>
<reference evidence="2 3" key="1">
    <citation type="submission" date="2017-09" db="EMBL/GenBank/DDBJ databases">
        <title>Depth-based differentiation of microbial function through sediment-hosted aquifers and enrichment of novel symbionts in the deep terrestrial subsurface.</title>
        <authorList>
            <person name="Probst A.J."/>
            <person name="Ladd B."/>
            <person name="Jarett J.K."/>
            <person name="Geller-Mcgrath D.E."/>
            <person name="Sieber C.M."/>
            <person name="Emerson J.B."/>
            <person name="Anantharaman K."/>
            <person name="Thomas B.C."/>
            <person name="Malmstrom R."/>
            <person name="Stieglmeier M."/>
            <person name="Klingl A."/>
            <person name="Woyke T."/>
            <person name="Ryan C.M."/>
            <person name="Banfield J.F."/>
        </authorList>
    </citation>
    <scope>NUCLEOTIDE SEQUENCE [LARGE SCALE GENOMIC DNA]</scope>
    <source>
        <strain evidence="2">CG08_land_8_20_14_0_20_45_16</strain>
    </source>
</reference>
<dbReference type="AlphaFoldDB" id="A0A2H0XWP4"/>